<gene>
    <name evidence="1" type="ORF">ENX07_05410</name>
</gene>
<organism evidence="1">
    <name type="scientific">candidate division WOR-3 bacterium</name>
    <dbReference type="NCBI Taxonomy" id="2052148"/>
    <lineage>
        <taxon>Bacteria</taxon>
        <taxon>Bacteria division WOR-3</taxon>
    </lineage>
</organism>
<dbReference type="Gene3D" id="2.40.160.60">
    <property type="entry name" value="Outer membrane protein transport protein (OMPP1/FadL/TodX)"/>
    <property type="match status" value="1"/>
</dbReference>
<dbReference type="EMBL" id="DTMQ01000037">
    <property type="protein sequence ID" value="HGE99490.1"/>
    <property type="molecule type" value="Genomic_DNA"/>
</dbReference>
<protein>
    <recommendedName>
        <fullName evidence="2">PorV/PorQ family protein</fullName>
    </recommendedName>
</protein>
<sequence>MVKILPFILFIPFFTALGFPGGEPGTFLSYGATPRSLGLGKTFCGLADDQSAAYFNPAGLSQILSHEVQLSHLPLYGARMEYIGYALPTKFFGSFGLSFINYGTEGLDPRSPENYQGNPTFFYENAYIFSYAYSPIPNLSFGMNLKIIAKALYIYSGAGFGADFGIFYKPLPYLSSGFFLANLLPPKIKMLDFGEEETYPRSFRFGLCWRTYEDRVKVLFDLLSPTKGISWEELDPHFGIEFELIRGLFIQRAGLDKRELAFGLGVGRTQNKFSLFIDYALLLHYQSNFLLLPTHKLGIALKFGGFRVWAEGNLKVFSPQPGVTENLLGINLKYTTKRKVKRWQLLIKNELGEVVRSYSGWEEVPTRLTWDGLDEATRLVADGRYYYEITLVDTHNESFRNYGFLTTVKTTGPAGKIKIKE</sequence>
<evidence type="ECO:0000313" key="1">
    <source>
        <dbReference type="EMBL" id="HGE99490.1"/>
    </source>
</evidence>
<name>A0A7C3UR63_UNCW3</name>
<dbReference type="SUPFAM" id="SSF56935">
    <property type="entry name" value="Porins"/>
    <property type="match status" value="1"/>
</dbReference>
<comment type="caution">
    <text evidence="1">The sequence shown here is derived from an EMBL/GenBank/DDBJ whole genome shotgun (WGS) entry which is preliminary data.</text>
</comment>
<dbReference type="AlphaFoldDB" id="A0A7C3UR63"/>
<dbReference type="Gene3D" id="2.60.40.4070">
    <property type="match status" value="1"/>
</dbReference>
<evidence type="ECO:0008006" key="2">
    <source>
        <dbReference type="Google" id="ProtNLM"/>
    </source>
</evidence>
<accession>A0A7C3UR63</accession>
<reference evidence="1" key="1">
    <citation type="journal article" date="2020" name="mSystems">
        <title>Genome- and Community-Level Interaction Insights into Carbon Utilization and Element Cycling Functions of Hydrothermarchaeota in Hydrothermal Sediment.</title>
        <authorList>
            <person name="Zhou Z."/>
            <person name="Liu Y."/>
            <person name="Xu W."/>
            <person name="Pan J."/>
            <person name="Luo Z.H."/>
            <person name="Li M."/>
        </authorList>
    </citation>
    <scope>NUCLEOTIDE SEQUENCE [LARGE SCALE GENOMIC DNA]</scope>
    <source>
        <strain evidence="1">SpSt-906</strain>
    </source>
</reference>
<proteinExistence type="predicted"/>